<dbReference type="GO" id="GO:0052621">
    <property type="term" value="F:diguanylate cyclase activity"/>
    <property type="evidence" value="ECO:0007669"/>
    <property type="project" value="UniProtKB-EC"/>
</dbReference>
<comment type="cofactor">
    <cofactor evidence="1">
        <name>Mg(2+)</name>
        <dbReference type="ChEBI" id="CHEBI:18420"/>
    </cofactor>
</comment>
<dbReference type="AlphaFoldDB" id="A0A9X4Y9A1"/>
<dbReference type="PROSITE" id="PS50887">
    <property type="entry name" value="GGDEF"/>
    <property type="match status" value="1"/>
</dbReference>
<dbReference type="EMBL" id="WMEX01000001">
    <property type="protein sequence ID" value="MYL25584.1"/>
    <property type="molecule type" value="Genomic_DNA"/>
</dbReference>
<dbReference type="CDD" id="cd00130">
    <property type="entry name" value="PAS"/>
    <property type="match status" value="2"/>
</dbReference>
<evidence type="ECO:0000259" key="5">
    <source>
        <dbReference type="PROSITE" id="PS50113"/>
    </source>
</evidence>
<gene>
    <name evidence="7" type="ORF">GLW01_02110</name>
</gene>
<evidence type="ECO:0000313" key="8">
    <source>
        <dbReference type="Proteomes" id="UP000460751"/>
    </source>
</evidence>
<evidence type="ECO:0000256" key="4">
    <source>
        <dbReference type="SAM" id="Coils"/>
    </source>
</evidence>
<dbReference type="GO" id="GO:1902201">
    <property type="term" value="P:negative regulation of bacterial-type flagellum-dependent cell motility"/>
    <property type="evidence" value="ECO:0007669"/>
    <property type="project" value="TreeGrafter"/>
</dbReference>
<dbReference type="InterPro" id="IPR035965">
    <property type="entry name" value="PAS-like_dom_sf"/>
</dbReference>
<dbReference type="EC" id="2.7.7.65" evidence="2"/>
<dbReference type="GO" id="GO:0005886">
    <property type="term" value="C:plasma membrane"/>
    <property type="evidence" value="ECO:0007669"/>
    <property type="project" value="TreeGrafter"/>
</dbReference>
<dbReference type="SUPFAM" id="SSF55073">
    <property type="entry name" value="Nucleotide cyclase"/>
    <property type="match status" value="1"/>
</dbReference>
<dbReference type="Pfam" id="PF00990">
    <property type="entry name" value="GGDEF"/>
    <property type="match status" value="1"/>
</dbReference>
<dbReference type="InterPro" id="IPR000160">
    <property type="entry name" value="GGDEF_dom"/>
</dbReference>
<sequence length="437" mass="49455">MGQPPVSGDRVSALETIIDVAELGTWIWNVQTGETEFNDYWARMLGYTLAELEPTSIDTWLYFLIEEDRPVSEQALKAHFDGEASVYDCEVRVRHRDGRLIWIRDFGRVVSWTPEGQPEWVSGAHLDITSHKDLEQSLREESEANRELIQTLERAQEIGNLGYWKANLDAGDLYWSEKVFEIFGVSSDTFTPSVNAFRTFVHAEDLALVDAMEVQARQTGLFDVEHRVVRPDGSVRWVYERGDYTPVGGGHVFIGTVRDITEQKEQEARLRELSFTDPLTQIPNRRVFMERLNESYELFSRREIPASVVMIDIDHFKAVNDTYGHGAGDEVIGNVARTLADRVRESDVPCRLGGEEFGVLLPGTGIEEAMDLAERLRVEIAGYACTTYRGEVFQVTVSAGVSRFNREDEHPEQALQRADAALYLAKATGRNRVMKGA</sequence>
<dbReference type="Proteomes" id="UP000460751">
    <property type="component" value="Unassembled WGS sequence"/>
</dbReference>
<proteinExistence type="predicted"/>
<feature type="domain" description="GGDEF" evidence="6">
    <location>
        <begin position="304"/>
        <end position="437"/>
    </location>
</feature>
<dbReference type="InterPro" id="IPR050469">
    <property type="entry name" value="Diguanylate_Cyclase"/>
</dbReference>
<dbReference type="PROSITE" id="PS50113">
    <property type="entry name" value="PAC"/>
    <property type="match status" value="2"/>
</dbReference>
<dbReference type="InterPro" id="IPR000014">
    <property type="entry name" value="PAS"/>
</dbReference>
<reference evidence="7 8" key="1">
    <citation type="submission" date="2019-11" db="EMBL/GenBank/DDBJ databases">
        <title>Genome sequences of 17 halophilic strains isolated from different environments.</title>
        <authorList>
            <person name="Furrow R.E."/>
        </authorList>
    </citation>
    <scope>NUCLEOTIDE SEQUENCE [LARGE SCALE GENOMIC DNA]</scope>
    <source>
        <strain evidence="7 8">22507_15_FS</strain>
    </source>
</reference>
<dbReference type="Gene3D" id="2.10.70.100">
    <property type="match status" value="1"/>
</dbReference>
<comment type="catalytic activity">
    <reaction evidence="3">
        <text>2 GTP = 3',3'-c-di-GMP + 2 diphosphate</text>
        <dbReference type="Rhea" id="RHEA:24898"/>
        <dbReference type="ChEBI" id="CHEBI:33019"/>
        <dbReference type="ChEBI" id="CHEBI:37565"/>
        <dbReference type="ChEBI" id="CHEBI:58805"/>
        <dbReference type="EC" id="2.7.7.65"/>
    </reaction>
</comment>
<dbReference type="Gene3D" id="3.30.70.270">
    <property type="match status" value="1"/>
</dbReference>
<comment type="caution">
    <text evidence="7">The sequence shown here is derived from an EMBL/GenBank/DDBJ whole genome shotgun (WGS) entry which is preliminary data.</text>
</comment>
<keyword evidence="4" id="KW-0175">Coiled coil</keyword>
<evidence type="ECO:0000313" key="7">
    <source>
        <dbReference type="EMBL" id="MYL25584.1"/>
    </source>
</evidence>
<name>A0A9X4Y9A1_9GAMM</name>
<dbReference type="GO" id="GO:0043709">
    <property type="term" value="P:cell adhesion involved in single-species biofilm formation"/>
    <property type="evidence" value="ECO:0007669"/>
    <property type="project" value="TreeGrafter"/>
</dbReference>
<evidence type="ECO:0000256" key="3">
    <source>
        <dbReference type="ARBA" id="ARBA00034247"/>
    </source>
</evidence>
<dbReference type="FunFam" id="3.30.70.270:FF:000001">
    <property type="entry name" value="Diguanylate cyclase domain protein"/>
    <property type="match status" value="1"/>
</dbReference>
<dbReference type="CDD" id="cd01949">
    <property type="entry name" value="GGDEF"/>
    <property type="match status" value="1"/>
</dbReference>
<dbReference type="InterPro" id="IPR013655">
    <property type="entry name" value="PAS_fold_3"/>
</dbReference>
<dbReference type="PANTHER" id="PTHR45138">
    <property type="entry name" value="REGULATORY COMPONENTS OF SENSORY TRANSDUCTION SYSTEM"/>
    <property type="match status" value="1"/>
</dbReference>
<dbReference type="PANTHER" id="PTHR45138:SF9">
    <property type="entry name" value="DIGUANYLATE CYCLASE DGCM-RELATED"/>
    <property type="match status" value="1"/>
</dbReference>
<feature type="domain" description="PAC" evidence="5">
    <location>
        <begin position="87"/>
        <end position="140"/>
    </location>
</feature>
<dbReference type="InterPro" id="IPR001610">
    <property type="entry name" value="PAC"/>
</dbReference>
<keyword evidence="8" id="KW-1185">Reference proteome</keyword>
<dbReference type="OrthoDB" id="9776960at2"/>
<feature type="coiled-coil region" evidence="4">
    <location>
        <begin position="131"/>
        <end position="158"/>
    </location>
</feature>
<evidence type="ECO:0000259" key="6">
    <source>
        <dbReference type="PROSITE" id="PS50887"/>
    </source>
</evidence>
<dbReference type="InterPro" id="IPR043128">
    <property type="entry name" value="Rev_trsase/Diguanyl_cyclase"/>
</dbReference>
<evidence type="ECO:0000256" key="2">
    <source>
        <dbReference type="ARBA" id="ARBA00012528"/>
    </source>
</evidence>
<dbReference type="SMART" id="SM00267">
    <property type="entry name" value="GGDEF"/>
    <property type="match status" value="1"/>
</dbReference>
<feature type="domain" description="PAC" evidence="5">
    <location>
        <begin position="222"/>
        <end position="272"/>
    </location>
</feature>
<dbReference type="InterPro" id="IPR029787">
    <property type="entry name" value="Nucleotide_cyclase"/>
</dbReference>
<dbReference type="Pfam" id="PF08447">
    <property type="entry name" value="PAS_3"/>
    <property type="match status" value="2"/>
</dbReference>
<protein>
    <recommendedName>
        <fullName evidence="2">diguanylate cyclase</fullName>
        <ecNumber evidence="2">2.7.7.65</ecNumber>
    </recommendedName>
</protein>
<dbReference type="SMART" id="SM00086">
    <property type="entry name" value="PAC"/>
    <property type="match status" value="2"/>
</dbReference>
<dbReference type="NCBIfam" id="TIGR00229">
    <property type="entry name" value="sensory_box"/>
    <property type="match status" value="2"/>
</dbReference>
<dbReference type="RefSeq" id="WP_160897984.1">
    <property type="nucleotide sequence ID" value="NZ_WMEX01000001.1"/>
</dbReference>
<organism evidence="7 8">
    <name type="scientific">Vreelandella halophila</name>
    <dbReference type="NCBI Taxonomy" id="86177"/>
    <lineage>
        <taxon>Bacteria</taxon>
        <taxon>Pseudomonadati</taxon>
        <taxon>Pseudomonadota</taxon>
        <taxon>Gammaproteobacteria</taxon>
        <taxon>Oceanospirillales</taxon>
        <taxon>Halomonadaceae</taxon>
        <taxon>Vreelandella</taxon>
    </lineage>
</organism>
<accession>A0A9X4Y9A1</accession>
<dbReference type="SUPFAM" id="SSF55785">
    <property type="entry name" value="PYP-like sensor domain (PAS domain)"/>
    <property type="match status" value="2"/>
</dbReference>
<dbReference type="Gene3D" id="3.30.450.20">
    <property type="entry name" value="PAS domain"/>
    <property type="match status" value="2"/>
</dbReference>
<evidence type="ECO:0000256" key="1">
    <source>
        <dbReference type="ARBA" id="ARBA00001946"/>
    </source>
</evidence>
<dbReference type="InterPro" id="IPR000700">
    <property type="entry name" value="PAS-assoc_C"/>
</dbReference>
<dbReference type="NCBIfam" id="TIGR00254">
    <property type="entry name" value="GGDEF"/>
    <property type="match status" value="1"/>
</dbReference>
<dbReference type="SMART" id="SM00091">
    <property type="entry name" value="PAS"/>
    <property type="match status" value="2"/>
</dbReference>